<dbReference type="GO" id="GO:0030170">
    <property type="term" value="F:pyridoxal phosphate binding"/>
    <property type="evidence" value="ECO:0007669"/>
    <property type="project" value="UniProtKB-UniRule"/>
</dbReference>
<organism evidence="6 7">
    <name type="scientific">Shewanella morhuae</name>
    <dbReference type="NCBI Taxonomy" id="365591"/>
    <lineage>
        <taxon>Bacteria</taxon>
        <taxon>Pseudomonadati</taxon>
        <taxon>Pseudomonadota</taxon>
        <taxon>Gammaproteobacteria</taxon>
        <taxon>Alteromonadales</taxon>
        <taxon>Shewanellaceae</taxon>
        <taxon>Shewanella</taxon>
    </lineage>
</organism>
<sequence>MQLDNYIMTTIADRLAIAHSRIAQAAQKCDRQPSSIRLLAVSKTKPVEDIIAAYQAGQRCFGENYVQEGAEKITALKATYPDIEWHFIGPLQSNKTNIVAQHFNWMHTVSRDKIAQRLNDQRPNELTPLNVCIQINISAEDTKSGIDTDQMLPLAKLITQLPNLTLRGLMAIPTATADTELQLKEFSTLHKLFQELQLHYPSIDTLSMGMSNDLDAAIRCGSTMVRIGSAIFGERNYPA</sequence>
<evidence type="ECO:0000256" key="4">
    <source>
        <dbReference type="RuleBase" id="RU004514"/>
    </source>
</evidence>
<proteinExistence type="inferred from homology"/>
<dbReference type="PIRSF" id="PIRSF004848">
    <property type="entry name" value="YBL036c_PLPDEIII"/>
    <property type="match status" value="1"/>
</dbReference>
<dbReference type="PROSITE" id="PS01211">
    <property type="entry name" value="UPF0001"/>
    <property type="match status" value="1"/>
</dbReference>
<gene>
    <name evidence="6" type="ORF">NCTC10736_01864</name>
</gene>
<name>A0A380A8F7_9GAMM</name>
<evidence type="ECO:0000259" key="5">
    <source>
        <dbReference type="Pfam" id="PF01168"/>
    </source>
</evidence>
<evidence type="ECO:0000313" key="7">
    <source>
        <dbReference type="Proteomes" id="UP000255061"/>
    </source>
</evidence>
<evidence type="ECO:0000313" key="6">
    <source>
        <dbReference type="EMBL" id="SUI76203.1"/>
    </source>
</evidence>
<evidence type="ECO:0000256" key="1">
    <source>
        <dbReference type="ARBA" id="ARBA00022898"/>
    </source>
</evidence>
<dbReference type="AlphaFoldDB" id="A0A380A8F7"/>
<dbReference type="EMBL" id="UGYV01000001">
    <property type="protein sequence ID" value="SUI76203.1"/>
    <property type="molecule type" value="Genomic_DNA"/>
</dbReference>
<dbReference type="InterPro" id="IPR029066">
    <property type="entry name" value="PLP-binding_barrel"/>
</dbReference>
<evidence type="ECO:0000256" key="3">
    <source>
        <dbReference type="PIRSR" id="PIRSR004848-1"/>
    </source>
</evidence>
<dbReference type="CDD" id="cd06824">
    <property type="entry name" value="PLPDE_III_Yggs_like"/>
    <property type="match status" value="1"/>
</dbReference>
<dbReference type="InterPro" id="IPR001608">
    <property type="entry name" value="Ala_racemase_N"/>
</dbReference>
<dbReference type="PANTHER" id="PTHR10146:SF14">
    <property type="entry name" value="PYRIDOXAL PHOSPHATE HOMEOSTASIS PROTEIN"/>
    <property type="match status" value="1"/>
</dbReference>
<feature type="domain" description="Alanine racemase N-terminal" evidence="5">
    <location>
        <begin position="22"/>
        <end position="235"/>
    </location>
</feature>
<comment type="function">
    <text evidence="2">Pyridoxal 5'-phosphate (PLP)-binding protein, which is involved in PLP homeostasis.</text>
</comment>
<dbReference type="NCBIfam" id="TIGR00044">
    <property type="entry name" value="YggS family pyridoxal phosphate-dependent enzyme"/>
    <property type="match status" value="1"/>
</dbReference>
<keyword evidence="1 2" id="KW-0663">Pyridoxal phosphate</keyword>
<dbReference type="FunFam" id="3.20.20.10:FF:000004">
    <property type="entry name" value="Pyridoxal phosphate homeostasis protein"/>
    <property type="match status" value="1"/>
</dbReference>
<dbReference type="SUPFAM" id="SSF51419">
    <property type="entry name" value="PLP-binding barrel"/>
    <property type="match status" value="1"/>
</dbReference>
<dbReference type="PANTHER" id="PTHR10146">
    <property type="entry name" value="PROLINE SYNTHETASE CO-TRANSCRIBED BACTERIAL HOMOLOG PROTEIN"/>
    <property type="match status" value="1"/>
</dbReference>
<feature type="modified residue" description="N6-(pyridoxal phosphate)lysine" evidence="2 3">
    <location>
        <position position="43"/>
    </location>
</feature>
<comment type="cofactor">
    <cofactor evidence="3">
        <name>pyridoxal 5'-phosphate</name>
        <dbReference type="ChEBI" id="CHEBI:597326"/>
    </cofactor>
</comment>
<dbReference type="InterPro" id="IPR011078">
    <property type="entry name" value="PyrdxlP_homeostasis"/>
</dbReference>
<dbReference type="Proteomes" id="UP000255061">
    <property type="component" value="Unassembled WGS sequence"/>
</dbReference>
<dbReference type="HAMAP" id="MF_02087">
    <property type="entry name" value="PLP_homeostasis"/>
    <property type="match status" value="1"/>
</dbReference>
<dbReference type="Pfam" id="PF01168">
    <property type="entry name" value="Ala_racemase_N"/>
    <property type="match status" value="1"/>
</dbReference>
<reference evidence="6 7" key="1">
    <citation type="submission" date="2018-06" db="EMBL/GenBank/DDBJ databases">
        <authorList>
            <consortium name="Pathogen Informatics"/>
            <person name="Doyle S."/>
        </authorList>
    </citation>
    <scope>NUCLEOTIDE SEQUENCE [LARGE SCALE GENOMIC DNA]</scope>
    <source>
        <strain evidence="6 7">NCTC10736</strain>
    </source>
</reference>
<comment type="similarity">
    <text evidence="2 4">Belongs to the pyridoxal phosphate-binding protein YggS/PROSC family.</text>
</comment>
<evidence type="ECO:0000256" key="2">
    <source>
        <dbReference type="HAMAP-Rule" id="MF_02087"/>
    </source>
</evidence>
<protein>
    <recommendedName>
        <fullName evidence="2">Pyridoxal phosphate homeostasis protein</fullName>
        <shortName evidence="2">PLP homeostasis protein</shortName>
    </recommendedName>
</protein>
<dbReference type="Gene3D" id="3.20.20.10">
    <property type="entry name" value="Alanine racemase"/>
    <property type="match status" value="1"/>
</dbReference>
<accession>A0A380A8F7</accession>